<keyword evidence="2" id="KW-1185">Reference proteome</keyword>
<reference evidence="1" key="2">
    <citation type="submission" date="2020-09" db="EMBL/GenBank/DDBJ databases">
        <authorList>
            <person name="Sun Q."/>
            <person name="Zhou Y."/>
        </authorList>
    </citation>
    <scope>NUCLEOTIDE SEQUENCE</scope>
    <source>
        <strain evidence="1">CGMCC 1.12924</strain>
    </source>
</reference>
<comment type="caution">
    <text evidence="1">The sequence shown here is derived from an EMBL/GenBank/DDBJ whole genome shotgun (WGS) entry which is preliminary data.</text>
</comment>
<protein>
    <submittedName>
        <fullName evidence="1">Uncharacterized protein</fullName>
    </submittedName>
</protein>
<evidence type="ECO:0000313" key="1">
    <source>
        <dbReference type="EMBL" id="GGD99613.1"/>
    </source>
</evidence>
<dbReference type="InterPro" id="IPR011335">
    <property type="entry name" value="Restrct_endonuc-II-like"/>
</dbReference>
<dbReference type="RefSeq" id="WP_188442845.1">
    <property type="nucleotide sequence ID" value="NZ_BMGK01000011.1"/>
</dbReference>
<sequence length="259" mass="30173">MDENFKKKILDDINISGFQTELEVASILKKNGWKVEPNTNYVDYDSNKSREIDIIAYKNPSGGSIYLELHLVVEVKKSNKPWIVFTSEFKQTFYHRYASGLLKKFANKKKGFKSNILTRKSPNSSFERIGTSYKEAFKKPNEPSKIYEALLSACKASLFRFTEEAPPKELERDPFDPNHPVEIYIYHPIIVLEGILIEAYLNEEGEIEISESDFIPVQLKYQTQKAEENEFYCDVISKQGLNKYCKKLDEWIRNIINEK</sequence>
<reference evidence="1" key="1">
    <citation type="journal article" date="2014" name="Int. J. Syst. Evol. Microbiol.">
        <title>Complete genome sequence of Corynebacterium casei LMG S-19264T (=DSM 44701T), isolated from a smear-ripened cheese.</title>
        <authorList>
            <consortium name="US DOE Joint Genome Institute (JGI-PGF)"/>
            <person name="Walter F."/>
            <person name="Albersmeier A."/>
            <person name="Kalinowski J."/>
            <person name="Ruckert C."/>
        </authorList>
    </citation>
    <scope>NUCLEOTIDE SEQUENCE</scope>
    <source>
        <strain evidence="1">CGMCC 1.12924</strain>
    </source>
</reference>
<evidence type="ECO:0000313" key="2">
    <source>
        <dbReference type="Proteomes" id="UP000652231"/>
    </source>
</evidence>
<name>A0A8J2YB33_9FLAO</name>
<accession>A0A8J2YB33</accession>
<dbReference type="AlphaFoldDB" id="A0A8J2YB33"/>
<organism evidence="1 2">
    <name type="scientific">Planktosalinus lacus</name>
    <dbReference type="NCBI Taxonomy" id="1526573"/>
    <lineage>
        <taxon>Bacteria</taxon>
        <taxon>Pseudomonadati</taxon>
        <taxon>Bacteroidota</taxon>
        <taxon>Flavobacteriia</taxon>
        <taxon>Flavobacteriales</taxon>
        <taxon>Flavobacteriaceae</taxon>
        <taxon>Planktosalinus</taxon>
    </lineage>
</organism>
<dbReference type="EMBL" id="BMGK01000011">
    <property type="protein sequence ID" value="GGD99613.1"/>
    <property type="molecule type" value="Genomic_DNA"/>
</dbReference>
<dbReference type="SUPFAM" id="SSF52980">
    <property type="entry name" value="Restriction endonuclease-like"/>
    <property type="match status" value="1"/>
</dbReference>
<dbReference type="Proteomes" id="UP000652231">
    <property type="component" value="Unassembled WGS sequence"/>
</dbReference>
<proteinExistence type="predicted"/>
<gene>
    <name evidence="1" type="ORF">GCM10011312_23860</name>
</gene>